<evidence type="ECO:0000313" key="2">
    <source>
        <dbReference type="EMBL" id="THD20418.1"/>
    </source>
</evidence>
<name>A0A4E0RFB6_FASHE</name>
<sequence length="66" mass="7168">MVVPSEAQAASRPTTEQLTNCPPKARMPRYELPGGTVQFSSNYGCSGYSCDFPTTLAIQIIEQTVK</sequence>
<evidence type="ECO:0000256" key="1">
    <source>
        <dbReference type="SAM" id="MobiDB-lite"/>
    </source>
</evidence>
<gene>
    <name evidence="2" type="ORF">D915_008904</name>
</gene>
<dbReference type="Proteomes" id="UP000230066">
    <property type="component" value="Unassembled WGS sequence"/>
</dbReference>
<accession>A0A4E0RFB6</accession>
<keyword evidence="3" id="KW-1185">Reference proteome</keyword>
<organism evidence="2 3">
    <name type="scientific">Fasciola hepatica</name>
    <name type="common">Liver fluke</name>
    <dbReference type="NCBI Taxonomy" id="6192"/>
    <lineage>
        <taxon>Eukaryota</taxon>
        <taxon>Metazoa</taxon>
        <taxon>Spiralia</taxon>
        <taxon>Lophotrochozoa</taxon>
        <taxon>Platyhelminthes</taxon>
        <taxon>Trematoda</taxon>
        <taxon>Digenea</taxon>
        <taxon>Plagiorchiida</taxon>
        <taxon>Echinostomata</taxon>
        <taxon>Echinostomatoidea</taxon>
        <taxon>Fasciolidae</taxon>
        <taxon>Fasciola</taxon>
    </lineage>
</organism>
<dbReference type="EMBL" id="JXXN02004663">
    <property type="protein sequence ID" value="THD20418.1"/>
    <property type="molecule type" value="Genomic_DNA"/>
</dbReference>
<feature type="compositionally biased region" description="Polar residues" evidence="1">
    <location>
        <begin position="11"/>
        <end position="20"/>
    </location>
</feature>
<reference evidence="2" key="1">
    <citation type="submission" date="2019-03" db="EMBL/GenBank/DDBJ databases">
        <title>Improved annotation for the trematode Fasciola hepatica.</title>
        <authorList>
            <person name="Choi Y.-J."/>
            <person name="Martin J."/>
            <person name="Mitreva M."/>
        </authorList>
    </citation>
    <scope>NUCLEOTIDE SEQUENCE [LARGE SCALE GENOMIC DNA]</scope>
</reference>
<comment type="caution">
    <text evidence="2">The sequence shown here is derived from an EMBL/GenBank/DDBJ whole genome shotgun (WGS) entry which is preliminary data.</text>
</comment>
<dbReference type="AlphaFoldDB" id="A0A4E0RFB6"/>
<feature type="region of interest" description="Disordered" evidence="1">
    <location>
        <begin position="1"/>
        <end position="26"/>
    </location>
</feature>
<evidence type="ECO:0000313" key="3">
    <source>
        <dbReference type="Proteomes" id="UP000230066"/>
    </source>
</evidence>
<proteinExistence type="predicted"/>
<protein>
    <submittedName>
        <fullName evidence="2">Uncharacterized protein</fullName>
    </submittedName>
</protein>